<comment type="caution">
    <text evidence="1">The sequence shown here is derived from an EMBL/GenBank/DDBJ whole genome shotgun (WGS) entry which is preliminary data.</text>
</comment>
<gene>
    <name evidence="1" type="ORF">JIG36_25385</name>
</gene>
<dbReference type="EMBL" id="JAENHP010000008">
    <property type="protein sequence ID" value="MBM2618897.1"/>
    <property type="molecule type" value="Genomic_DNA"/>
</dbReference>
<accession>A0ABS2AGE5</accession>
<sequence>MGADAEVHLFDHERYRAEVVPVLVEVLRGGAVAGWVEEIFRRAAHFEEWGYDVLWPRMVASLRQRPVDLAAHAGWLGDDLRYLGDEAEPLLPRRLVGCVDGESCFFALHNGHREAFNSLHEGLMTTRCLGSSQFVGRTVSPDFYLPVLERLGVESTDPVRGLLKALGVRGAVVGYQWEISSGTLGWLTVAETRELAERLDKLDLPRFEPSFAAMAEQDRRRDWPATSLAFVRSVATIAASRDRGVLWGNDVDSTFWSNEGLGFHYEV</sequence>
<keyword evidence="2" id="KW-1185">Reference proteome</keyword>
<evidence type="ECO:0000313" key="1">
    <source>
        <dbReference type="EMBL" id="MBM2618897.1"/>
    </source>
</evidence>
<dbReference type="Proteomes" id="UP000632138">
    <property type="component" value="Unassembled WGS sequence"/>
</dbReference>
<dbReference type="RefSeq" id="WP_203378902.1">
    <property type="nucleotide sequence ID" value="NZ_JAENHP010000008.1"/>
</dbReference>
<organism evidence="1 2">
    <name type="scientific">Paractinoplanes ovalisporus</name>
    <dbReference type="NCBI Taxonomy" id="2810368"/>
    <lineage>
        <taxon>Bacteria</taxon>
        <taxon>Bacillati</taxon>
        <taxon>Actinomycetota</taxon>
        <taxon>Actinomycetes</taxon>
        <taxon>Micromonosporales</taxon>
        <taxon>Micromonosporaceae</taxon>
        <taxon>Paractinoplanes</taxon>
    </lineage>
</organism>
<reference evidence="1 2" key="1">
    <citation type="submission" date="2021-01" db="EMBL/GenBank/DDBJ databases">
        <title>Actinoplanes sp. nov. LDG1-06 isolated from lichen.</title>
        <authorList>
            <person name="Saeng-In P."/>
            <person name="Phongsopitanun W."/>
            <person name="Kanchanasin P."/>
            <person name="Yuki M."/>
            <person name="Kudo T."/>
            <person name="Ohkuma M."/>
            <person name="Tanasupawat S."/>
        </authorList>
    </citation>
    <scope>NUCLEOTIDE SEQUENCE [LARGE SCALE GENOMIC DNA]</scope>
    <source>
        <strain evidence="1 2">LDG1-06</strain>
    </source>
</reference>
<name>A0ABS2AGE5_9ACTN</name>
<protein>
    <submittedName>
        <fullName evidence="1">Uncharacterized protein</fullName>
    </submittedName>
</protein>
<proteinExistence type="predicted"/>
<evidence type="ECO:0000313" key="2">
    <source>
        <dbReference type="Proteomes" id="UP000632138"/>
    </source>
</evidence>